<reference evidence="4 5" key="1">
    <citation type="submission" date="2023-08" db="EMBL/GenBank/DDBJ databases">
        <title>Arthrobacter horti sp. nov., isolated from forest soil.</title>
        <authorList>
            <person name="Park M."/>
        </authorList>
    </citation>
    <scope>NUCLEOTIDE SEQUENCE [LARGE SCALE GENOMIC DNA]</scope>
    <source>
        <strain evidence="4 5">YJM1</strain>
    </source>
</reference>
<dbReference type="InterPro" id="IPR016193">
    <property type="entry name" value="Cytidine_deaminase-like"/>
</dbReference>
<feature type="domain" description="CMP/dCMP-type deaminase" evidence="3">
    <location>
        <begin position="2"/>
        <end position="115"/>
    </location>
</feature>
<evidence type="ECO:0000259" key="3">
    <source>
        <dbReference type="PROSITE" id="PS51747"/>
    </source>
</evidence>
<dbReference type="PANTHER" id="PTHR11079">
    <property type="entry name" value="CYTOSINE DEAMINASE FAMILY MEMBER"/>
    <property type="match status" value="1"/>
</dbReference>
<dbReference type="PROSITE" id="PS51747">
    <property type="entry name" value="CYT_DCMP_DEAMINASES_2"/>
    <property type="match status" value="1"/>
</dbReference>
<evidence type="ECO:0000313" key="5">
    <source>
        <dbReference type="Proteomes" id="UP001232725"/>
    </source>
</evidence>
<dbReference type="SUPFAM" id="SSF53927">
    <property type="entry name" value="Cytidine deaminase-like"/>
    <property type="match status" value="1"/>
</dbReference>
<dbReference type="Gene3D" id="3.40.140.10">
    <property type="entry name" value="Cytidine Deaminase, domain 2"/>
    <property type="match status" value="1"/>
</dbReference>
<dbReference type="Pfam" id="PF00383">
    <property type="entry name" value="dCMP_cyt_deam_1"/>
    <property type="match status" value="1"/>
</dbReference>
<dbReference type="CDD" id="cd01285">
    <property type="entry name" value="nucleoside_deaminase"/>
    <property type="match status" value="1"/>
</dbReference>
<keyword evidence="4" id="KW-0378">Hydrolase</keyword>
<accession>A0ABT9IN63</accession>
<keyword evidence="5" id="KW-1185">Reference proteome</keyword>
<sequence>MTNHEEHVRQALEQARIAEAAGDHPYGSVITGPRGTVVVRNSVESTQDVTAHAELAAVRAANAQWGLDLSDSTLITSFEPCAMCAGALLNAGIRHFVIAVQSVPGIEAPGGYSVEKLLDLVGLRDEVTIERGVLGEEAAAYYTALNA</sequence>
<dbReference type="Proteomes" id="UP001232725">
    <property type="component" value="Unassembled WGS sequence"/>
</dbReference>
<protein>
    <submittedName>
        <fullName evidence="4">Nucleoside deaminase</fullName>
        <ecNumber evidence="4">3.5.4.33</ecNumber>
    </submittedName>
</protein>
<proteinExistence type="predicted"/>
<dbReference type="EMBL" id="JAVALS010000003">
    <property type="protein sequence ID" value="MDP5226732.1"/>
    <property type="molecule type" value="Genomic_DNA"/>
</dbReference>
<dbReference type="PROSITE" id="PS00903">
    <property type="entry name" value="CYT_DCMP_DEAMINASES_1"/>
    <property type="match status" value="1"/>
</dbReference>
<keyword evidence="1" id="KW-0479">Metal-binding</keyword>
<name>A0ABT9IN63_9MICC</name>
<gene>
    <name evidence="4" type="ORF">Q9R02_06160</name>
</gene>
<evidence type="ECO:0000256" key="1">
    <source>
        <dbReference type="ARBA" id="ARBA00022723"/>
    </source>
</evidence>
<dbReference type="EC" id="3.5.4.33" evidence="4"/>
<dbReference type="PANTHER" id="PTHR11079:SF179">
    <property type="entry name" value="TRNA(ADENINE(34)) DEAMINASE, CHLOROPLASTIC"/>
    <property type="match status" value="1"/>
</dbReference>
<evidence type="ECO:0000256" key="2">
    <source>
        <dbReference type="ARBA" id="ARBA00022833"/>
    </source>
</evidence>
<dbReference type="GO" id="GO:0052717">
    <property type="term" value="F:tRNA-specific adenosine-34 deaminase activity"/>
    <property type="evidence" value="ECO:0007669"/>
    <property type="project" value="UniProtKB-EC"/>
</dbReference>
<organism evidence="4 5">
    <name type="scientific">Arthrobacter horti</name>
    <dbReference type="NCBI Taxonomy" id="3068273"/>
    <lineage>
        <taxon>Bacteria</taxon>
        <taxon>Bacillati</taxon>
        <taxon>Actinomycetota</taxon>
        <taxon>Actinomycetes</taxon>
        <taxon>Micrococcales</taxon>
        <taxon>Micrococcaceae</taxon>
        <taxon>Arthrobacter</taxon>
    </lineage>
</organism>
<dbReference type="InterPro" id="IPR016192">
    <property type="entry name" value="APOBEC/CMP_deaminase_Zn-bd"/>
</dbReference>
<dbReference type="InterPro" id="IPR002125">
    <property type="entry name" value="CMP_dCMP_dom"/>
</dbReference>
<evidence type="ECO:0000313" key="4">
    <source>
        <dbReference type="EMBL" id="MDP5226732.1"/>
    </source>
</evidence>
<comment type="caution">
    <text evidence="4">The sequence shown here is derived from an EMBL/GenBank/DDBJ whole genome shotgun (WGS) entry which is preliminary data.</text>
</comment>
<dbReference type="RefSeq" id="WP_305995789.1">
    <property type="nucleotide sequence ID" value="NZ_JAVALS010000003.1"/>
</dbReference>
<keyword evidence="2" id="KW-0862">Zinc</keyword>